<keyword evidence="3" id="KW-1185">Reference proteome</keyword>
<feature type="region of interest" description="Disordered" evidence="1">
    <location>
        <begin position="1"/>
        <end position="22"/>
    </location>
</feature>
<protein>
    <submittedName>
        <fullName evidence="2">Uncharacterized protein</fullName>
    </submittedName>
</protein>
<proteinExistence type="predicted"/>
<name>A0AAQ3RMN3_VIGMU</name>
<evidence type="ECO:0000313" key="2">
    <source>
        <dbReference type="EMBL" id="WVZ00924.1"/>
    </source>
</evidence>
<gene>
    <name evidence="2" type="ORF">V8G54_026993</name>
</gene>
<dbReference type="EMBL" id="CP144693">
    <property type="protein sequence ID" value="WVZ00924.1"/>
    <property type="molecule type" value="Genomic_DNA"/>
</dbReference>
<evidence type="ECO:0000256" key="1">
    <source>
        <dbReference type="SAM" id="MobiDB-lite"/>
    </source>
</evidence>
<dbReference type="Proteomes" id="UP001374535">
    <property type="component" value="Chromosome 8"/>
</dbReference>
<sequence length="120" mass="13124">MPVVMVNGEQLGDSKSPKPQNDEGINGTIACEARINLCLCYGFGRLNPLNFMETSSSVLGHRNYFTVLSYTADDTTSFWGSGREGNEMGLRQDWCEYGKDGAKRRNSSHGSGSEDCVCVV</sequence>
<dbReference type="AlphaFoldDB" id="A0AAQ3RMN3"/>
<accession>A0AAQ3RMN3</accession>
<evidence type="ECO:0000313" key="3">
    <source>
        <dbReference type="Proteomes" id="UP001374535"/>
    </source>
</evidence>
<organism evidence="2 3">
    <name type="scientific">Vigna mungo</name>
    <name type="common">Black gram</name>
    <name type="synonym">Phaseolus mungo</name>
    <dbReference type="NCBI Taxonomy" id="3915"/>
    <lineage>
        <taxon>Eukaryota</taxon>
        <taxon>Viridiplantae</taxon>
        <taxon>Streptophyta</taxon>
        <taxon>Embryophyta</taxon>
        <taxon>Tracheophyta</taxon>
        <taxon>Spermatophyta</taxon>
        <taxon>Magnoliopsida</taxon>
        <taxon>eudicotyledons</taxon>
        <taxon>Gunneridae</taxon>
        <taxon>Pentapetalae</taxon>
        <taxon>rosids</taxon>
        <taxon>fabids</taxon>
        <taxon>Fabales</taxon>
        <taxon>Fabaceae</taxon>
        <taxon>Papilionoideae</taxon>
        <taxon>50 kb inversion clade</taxon>
        <taxon>NPAAA clade</taxon>
        <taxon>indigoferoid/millettioid clade</taxon>
        <taxon>Phaseoleae</taxon>
        <taxon>Vigna</taxon>
    </lineage>
</organism>
<reference evidence="2 3" key="1">
    <citation type="journal article" date="2023" name="Life. Sci Alliance">
        <title>Evolutionary insights into 3D genome organization and epigenetic landscape of Vigna mungo.</title>
        <authorList>
            <person name="Junaid A."/>
            <person name="Singh B."/>
            <person name="Bhatia S."/>
        </authorList>
    </citation>
    <scope>NUCLEOTIDE SEQUENCE [LARGE SCALE GENOMIC DNA]</scope>
    <source>
        <strain evidence="2">Urdbean</strain>
    </source>
</reference>